<dbReference type="Pfam" id="PF00990">
    <property type="entry name" value="GGDEF"/>
    <property type="match status" value="1"/>
</dbReference>
<dbReference type="Pfam" id="PF00563">
    <property type="entry name" value="EAL"/>
    <property type="match status" value="1"/>
</dbReference>
<feature type="transmembrane region" description="Helical" evidence="1">
    <location>
        <begin position="164"/>
        <end position="189"/>
    </location>
</feature>
<dbReference type="PANTHER" id="PTHR44757:SF2">
    <property type="entry name" value="BIOFILM ARCHITECTURE MAINTENANCE PROTEIN MBAA"/>
    <property type="match status" value="1"/>
</dbReference>
<dbReference type="Pfam" id="PF13188">
    <property type="entry name" value="PAS_8"/>
    <property type="match status" value="1"/>
</dbReference>
<dbReference type="InterPro" id="IPR001633">
    <property type="entry name" value="EAL_dom"/>
</dbReference>
<evidence type="ECO:0000313" key="5">
    <source>
        <dbReference type="Proteomes" id="UP001362311"/>
    </source>
</evidence>
<dbReference type="Gene3D" id="3.30.450.20">
    <property type="entry name" value="PAS domain"/>
    <property type="match status" value="1"/>
</dbReference>
<feature type="transmembrane region" description="Helical" evidence="1">
    <location>
        <begin position="195"/>
        <end position="223"/>
    </location>
</feature>
<dbReference type="SMART" id="SM00267">
    <property type="entry name" value="GGDEF"/>
    <property type="match status" value="1"/>
</dbReference>
<protein>
    <submittedName>
        <fullName evidence="4">EAL domain-containing protein</fullName>
    </submittedName>
</protein>
<dbReference type="InterPro" id="IPR000014">
    <property type="entry name" value="PAS"/>
</dbReference>
<dbReference type="AlphaFoldDB" id="A0ABD5K4W3"/>
<dbReference type="SUPFAM" id="SSF141868">
    <property type="entry name" value="EAL domain-like"/>
    <property type="match status" value="1"/>
</dbReference>
<evidence type="ECO:0000259" key="3">
    <source>
        <dbReference type="PROSITE" id="PS50887"/>
    </source>
</evidence>
<dbReference type="Pfam" id="PF20973">
    <property type="entry name" value="VUPS"/>
    <property type="match status" value="1"/>
</dbReference>
<dbReference type="InterPro" id="IPR048533">
    <property type="entry name" value="VUPS"/>
</dbReference>
<dbReference type="EMBL" id="JBBHKQ010000002">
    <property type="protein sequence ID" value="MEJ5902443.1"/>
    <property type="molecule type" value="Genomic_DNA"/>
</dbReference>
<feature type="domain" description="EAL" evidence="2">
    <location>
        <begin position="550"/>
        <end position="804"/>
    </location>
</feature>
<evidence type="ECO:0000313" key="4">
    <source>
        <dbReference type="EMBL" id="MEJ5902443.1"/>
    </source>
</evidence>
<dbReference type="SUPFAM" id="SSF55073">
    <property type="entry name" value="Nucleotide cyclase"/>
    <property type="match status" value="1"/>
</dbReference>
<accession>A0ABD5K4W3</accession>
<feature type="transmembrane region" description="Helical" evidence="1">
    <location>
        <begin position="131"/>
        <end position="152"/>
    </location>
</feature>
<feature type="transmembrane region" description="Helical" evidence="1">
    <location>
        <begin position="57"/>
        <end position="77"/>
    </location>
</feature>
<dbReference type="Proteomes" id="UP001362311">
    <property type="component" value="Unassembled WGS sequence"/>
</dbReference>
<feature type="domain" description="GGDEF" evidence="3">
    <location>
        <begin position="406"/>
        <end position="541"/>
    </location>
</feature>
<proteinExistence type="predicted"/>
<dbReference type="PROSITE" id="PS50883">
    <property type="entry name" value="EAL"/>
    <property type="match status" value="1"/>
</dbReference>
<evidence type="ECO:0000256" key="1">
    <source>
        <dbReference type="SAM" id="Phobius"/>
    </source>
</evidence>
<evidence type="ECO:0000259" key="2">
    <source>
        <dbReference type="PROSITE" id="PS50883"/>
    </source>
</evidence>
<dbReference type="NCBIfam" id="TIGR00254">
    <property type="entry name" value="GGDEF"/>
    <property type="match status" value="1"/>
</dbReference>
<dbReference type="Gene3D" id="3.30.70.270">
    <property type="match status" value="1"/>
</dbReference>
<dbReference type="CDD" id="cd01949">
    <property type="entry name" value="GGDEF"/>
    <property type="match status" value="1"/>
</dbReference>
<keyword evidence="1" id="KW-1133">Transmembrane helix</keyword>
<gene>
    <name evidence="4" type="ORF">WIX40_20300</name>
</gene>
<dbReference type="Gene3D" id="3.20.20.450">
    <property type="entry name" value="EAL domain"/>
    <property type="match status" value="1"/>
</dbReference>
<dbReference type="PROSITE" id="PS50887">
    <property type="entry name" value="GGDEF"/>
    <property type="match status" value="1"/>
</dbReference>
<organism evidence="4 5">
    <name type="scientific">Ochrobactrum teleogrylli</name>
    <dbReference type="NCBI Taxonomy" id="2479765"/>
    <lineage>
        <taxon>Bacteria</taxon>
        <taxon>Pseudomonadati</taxon>
        <taxon>Pseudomonadota</taxon>
        <taxon>Alphaproteobacteria</taxon>
        <taxon>Hyphomicrobiales</taxon>
        <taxon>Brucellaceae</taxon>
        <taxon>Brucella/Ochrobactrum group</taxon>
        <taxon>Ochrobactrum</taxon>
    </lineage>
</organism>
<feature type="transmembrane region" description="Helical" evidence="1">
    <location>
        <begin position="89"/>
        <end position="111"/>
    </location>
</feature>
<dbReference type="CDD" id="cd01948">
    <property type="entry name" value="EAL"/>
    <property type="match status" value="1"/>
</dbReference>
<dbReference type="InterPro" id="IPR000160">
    <property type="entry name" value="GGDEF_dom"/>
</dbReference>
<keyword evidence="1" id="KW-0812">Transmembrane</keyword>
<dbReference type="SUPFAM" id="SSF55785">
    <property type="entry name" value="PYP-like sensor domain (PAS domain)"/>
    <property type="match status" value="1"/>
</dbReference>
<dbReference type="InterPro" id="IPR043128">
    <property type="entry name" value="Rev_trsase/Diguanyl_cyclase"/>
</dbReference>
<feature type="transmembrane region" description="Helical" evidence="1">
    <location>
        <begin position="6"/>
        <end position="24"/>
    </location>
</feature>
<reference evidence="4 5" key="1">
    <citation type="submission" date="2024-03" db="EMBL/GenBank/DDBJ databases">
        <title>Reference genomes for the five species model microbial community.</title>
        <authorList>
            <person name="Padfield D."/>
        </authorList>
    </citation>
    <scope>NUCLEOTIDE SEQUENCE [LARGE SCALE GENOMIC DNA]</scope>
    <source>
        <strain evidence="4 5">AB1</strain>
    </source>
</reference>
<dbReference type="SMART" id="SM00052">
    <property type="entry name" value="EAL"/>
    <property type="match status" value="1"/>
</dbReference>
<dbReference type="InterPro" id="IPR052155">
    <property type="entry name" value="Biofilm_reg_signaling"/>
</dbReference>
<dbReference type="RefSeq" id="WP_339441750.1">
    <property type="nucleotide sequence ID" value="NZ_JBBHKQ010000002.1"/>
</dbReference>
<dbReference type="PANTHER" id="PTHR44757">
    <property type="entry name" value="DIGUANYLATE CYCLASE DGCP"/>
    <property type="match status" value="1"/>
</dbReference>
<keyword evidence="1" id="KW-0472">Membrane</keyword>
<dbReference type="InterPro" id="IPR035965">
    <property type="entry name" value="PAS-like_dom_sf"/>
</dbReference>
<dbReference type="InterPro" id="IPR035919">
    <property type="entry name" value="EAL_sf"/>
</dbReference>
<sequence length="809" mass="90025">MTNVLILQLLAFSAFPLYFTTLSGPLRQIHFYIYIALVLLIGGYLGNIFSLQVADGVVISGGNVCYSAFMMTCVMFVWIEKNAFILRHLVKLVILVDIFNIGFSFLVHSILTTNGTINPHGVPPAIFEVSVPLILLGGVLIVTELLLLLFIFEHTKKRVSSLFLTGAIYLFSFILVLVLDGVVFPFIAFGINSEIVTLVIGGLSGKILTALTFSLPLALFMVWQRRAFVDYLQSDTIRWRLLVSSSSDLIKEMAQKEQDIRHGDTVFRNSTEGLAIVDQTGTVLKANPAFSRMLNIAMDASRPKIIDLENQVSQVNGRPINLPKELNGKWRREVVFGKEERRFGILSITPAGNDVGGKATYVYSLTDISEQKNAQRELEYLALHDQLTGLPNRRALDKFLGRRHDTPFALVIIDLDHFKDVNDSYGHLVGDKVLRVIASRLEEVRKKFVDENNMLCRLGGDEFAFVINTAGQTDIEGTLESIRATLDQTIRVNDGIEVFSSATIGVSFQTPQGDRDPLLEADAALYEAKRTRRGSVGVYEDRLTLESQKQMTLGLKLKHAISNNQLEVYYQPQFDAVSHQLRGVEALARWTDTELGPVPPSDFIPVAERMGLIDALGDYVLKRACQDGQEWLGAGYDPVRIAVNVSASQLRFGCFTSVLKKTLSDTGFPADKLEIEITESSYIEREAEVASLLSELRAIGVSIAVDDFGTGYSSLSYLREMPWNAIKIDRSFITDIPNDTKQCNLTSAIIRLAKEMSFTVVAEGVETKEQLDFLVSEGCDLIQGYYFLRALPKEGLIEQLKDNSSFAIT</sequence>
<comment type="caution">
    <text evidence="4">The sequence shown here is derived from an EMBL/GenBank/DDBJ whole genome shotgun (WGS) entry which is preliminary data.</text>
</comment>
<feature type="transmembrane region" description="Helical" evidence="1">
    <location>
        <begin position="31"/>
        <end position="51"/>
    </location>
</feature>
<dbReference type="InterPro" id="IPR029787">
    <property type="entry name" value="Nucleotide_cyclase"/>
</dbReference>
<name>A0ABD5K4W3_9HYPH</name>